<sequence>LKGIGEYVNLRTGIPCFLHPTSALFGMGYTPDYVVYHELVMTAKEYMQCVTAVDGYWLAELGPMFYTVKESGSSRKENRIRALKDMETMEREMRDAQQQMDQQKAKEEAALRAQWKTPKIATPGRVDPTKSTPHRTGRFGL</sequence>
<dbReference type="GO" id="GO:0004386">
    <property type="term" value="F:helicase activity"/>
    <property type="evidence" value="ECO:0007669"/>
    <property type="project" value="UniProtKB-KW"/>
</dbReference>
<evidence type="ECO:0000313" key="4">
    <source>
        <dbReference type="Proteomes" id="UP000054815"/>
    </source>
</evidence>
<dbReference type="InterPro" id="IPR011709">
    <property type="entry name" value="DEAD-box_helicase_OB_fold"/>
</dbReference>
<proteinExistence type="predicted"/>
<keyword evidence="3" id="KW-0547">Nucleotide-binding</keyword>
<dbReference type="Pfam" id="PF07717">
    <property type="entry name" value="OB_NTP_bind"/>
    <property type="match status" value="1"/>
</dbReference>
<accession>A0A0V0YJV6</accession>
<keyword evidence="3" id="KW-0378">Hydrolase</keyword>
<dbReference type="EMBL" id="JYDU01000008">
    <property type="protein sequence ID" value="KRY00422.1"/>
    <property type="molecule type" value="Genomic_DNA"/>
</dbReference>
<feature type="compositionally biased region" description="Basic residues" evidence="1">
    <location>
        <begin position="132"/>
        <end position="141"/>
    </location>
</feature>
<feature type="region of interest" description="Disordered" evidence="1">
    <location>
        <begin position="95"/>
        <end position="141"/>
    </location>
</feature>
<protein>
    <submittedName>
        <fullName evidence="3">Putative pre-mRNA-splicing factor ATP-dependent RNA helicase mog-1</fullName>
    </submittedName>
</protein>
<reference evidence="3 4" key="1">
    <citation type="submission" date="2015-01" db="EMBL/GenBank/DDBJ databases">
        <title>Evolution of Trichinella species and genotypes.</title>
        <authorList>
            <person name="Korhonen P.K."/>
            <person name="Edoardo P."/>
            <person name="Giuseppe L.R."/>
            <person name="Gasser R.B."/>
        </authorList>
    </citation>
    <scope>NUCLEOTIDE SEQUENCE [LARGE SCALE GENOMIC DNA]</scope>
    <source>
        <strain evidence="3">ISS141</strain>
    </source>
</reference>
<feature type="non-terminal residue" evidence="3">
    <location>
        <position position="1"/>
    </location>
</feature>
<evidence type="ECO:0000256" key="1">
    <source>
        <dbReference type="SAM" id="MobiDB-lite"/>
    </source>
</evidence>
<name>A0A0V0YJV6_TRIPS</name>
<gene>
    <name evidence="3" type="primary">mog-1</name>
    <name evidence="3" type="ORF">T4E_7019</name>
</gene>
<keyword evidence="3" id="KW-0347">Helicase</keyword>
<comment type="caution">
    <text evidence="3">The sequence shown here is derived from an EMBL/GenBank/DDBJ whole genome shotgun (WGS) entry which is preliminary data.</text>
</comment>
<keyword evidence="3" id="KW-0067">ATP-binding</keyword>
<evidence type="ECO:0000259" key="2">
    <source>
        <dbReference type="Pfam" id="PF07717"/>
    </source>
</evidence>
<dbReference type="Proteomes" id="UP000054815">
    <property type="component" value="Unassembled WGS sequence"/>
</dbReference>
<organism evidence="3 4">
    <name type="scientific">Trichinella pseudospiralis</name>
    <name type="common">Parasitic roundworm</name>
    <dbReference type="NCBI Taxonomy" id="6337"/>
    <lineage>
        <taxon>Eukaryota</taxon>
        <taxon>Metazoa</taxon>
        <taxon>Ecdysozoa</taxon>
        <taxon>Nematoda</taxon>
        <taxon>Enoplea</taxon>
        <taxon>Dorylaimia</taxon>
        <taxon>Trichinellida</taxon>
        <taxon>Trichinellidae</taxon>
        <taxon>Trichinella</taxon>
    </lineage>
</organism>
<dbReference type="AlphaFoldDB" id="A0A0V0YJV6"/>
<feature type="domain" description="DEAD-box helicase OB fold" evidence="2">
    <location>
        <begin position="6"/>
        <end position="63"/>
    </location>
</feature>
<dbReference type="STRING" id="6337.A0A0V0YJV6"/>
<evidence type="ECO:0000313" key="3">
    <source>
        <dbReference type="EMBL" id="KRY00422.1"/>
    </source>
</evidence>